<dbReference type="InterPro" id="IPR017853">
    <property type="entry name" value="GH"/>
</dbReference>
<protein>
    <submittedName>
        <fullName evidence="6">Glycoside hydrolase family 26 protein</fullName>
    </submittedName>
</protein>
<accession>A0ABV5QPS6</accession>
<dbReference type="RefSeq" id="WP_345485943.1">
    <property type="nucleotide sequence ID" value="NZ_BAAAWU010000001.1"/>
</dbReference>
<reference evidence="6 7" key="1">
    <citation type="submission" date="2024-09" db="EMBL/GenBank/DDBJ databases">
        <authorList>
            <person name="Sun Q."/>
            <person name="Mori K."/>
        </authorList>
    </citation>
    <scope>NUCLEOTIDE SEQUENCE [LARGE SCALE GENOMIC DNA]</scope>
    <source>
        <strain evidence="6 7">JCM 4414</strain>
    </source>
</reference>
<dbReference type="PROSITE" id="PS51764">
    <property type="entry name" value="GH26"/>
    <property type="match status" value="1"/>
</dbReference>
<keyword evidence="7" id="KW-1185">Reference proteome</keyword>
<dbReference type="Proteomes" id="UP001589716">
    <property type="component" value="Unassembled WGS sequence"/>
</dbReference>
<dbReference type="SUPFAM" id="SSF51445">
    <property type="entry name" value="(Trans)glycosidases"/>
    <property type="match status" value="1"/>
</dbReference>
<comment type="caution">
    <text evidence="6">The sequence shown here is derived from an EMBL/GenBank/DDBJ whole genome shotgun (WGS) entry which is preliminary data.</text>
</comment>
<dbReference type="EMBL" id="JBHMCT010000009">
    <property type="protein sequence ID" value="MFB9555507.1"/>
    <property type="molecule type" value="Genomic_DNA"/>
</dbReference>
<evidence type="ECO:0000256" key="3">
    <source>
        <dbReference type="PROSITE-ProRule" id="PRU01100"/>
    </source>
</evidence>
<dbReference type="Gene3D" id="3.20.20.80">
    <property type="entry name" value="Glycosidases"/>
    <property type="match status" value="1"/>
</dbReference>
<name>A0ABV5QPS6_9ACTN</name>
<gene>
    <name evidence="6" type="ORF">ACFFTP_15100</name>
</gene>
<dbReference type="GO" id="GO:0016787">
    <property type="term" value="F:hydrolase activity"/>
    <property type="evidence" value="ECO:0007669"/>
    <property type="project" value="UniProtKB-KW"/>
</dbReference>
<evidence type="ECO:0000256" key="2">
    <source>
        <dbReference type="ARBA" id="ARBA00023295"/>
    </source>
</evidence>
<proteinExistence type="inferred from homology"/>
<dbReference type="Pfam" id="PF02156">
    <property type="entry name" value="Glyco_hydro_26"/>
    <property type="match status" value="1"/>
</dbReference>
<organism evidence="6 7">
    <name type="scientific">Streptomyces roseoviridis</name>
    <dbReference type="NCBI Taxonomy" id="67361"/>
    <lineage>
        <taxon>Bacteria</taxon>
        <taxon>Bacillati</taxon>
        <taxon>Actinomycetota</taxon>
        <taxon>Actinomycetes</taxon>
        <taxon>Kitasatosporales</taxon>
        <taxon>Streptomycetaceae</taxon>
        <taxon>Streptomyces</taxon>
    </lineage>
</organism>
<evidence type="ECO:0000313" key="7">
    <source>
        <dbReference type="Proteomes" id="UP001589716"/>
    </source>
</evidence>
<keyword evidence="1 3" id="KW-0378">Hydrolase</keyword>
<dbReference type="InterPro" id="IPR022790">
    <property type="entry name" value="GH26_dom"/>
</dbReference>
<feature type="active site" description="Proton donor" evidence="3">
    <location>
        <position position="178"/>
    </location>
</feature>
<feature type="domain" description="GH26" evidence="5">
    <location>
        <begin position="43"/>
        <end position="337"/>
    </location>
</feature>
<comment type="similarity">
    <text evidence="3">Belongs to the glycosyl hydrolase 26 family.</text>
</comment>
<feature type="active site" description="Nucleophile" evidence="3">
    <location>
        <position position="283"/>
    </location>
</feature>
<evidence type="ECO:0000313" key="6">
    <source>
        <dbReference type="EMBL" id="MFB9555507.1"/>
    </source>
</evidence>
<keyword evidence="2 3" id="KW-0326">Glycosidase</keyword>
<evidence type="ECO:0000256" key="4">
    <source>
        <dbReference type="SAM" id="MobiDB-lite"/>
    </source>
</evidence>
<evidence type="ECO:0000256" key="1">
    <source>
        <dbReference type="ARBA" id="ARBA00022801"/>
    </source>
</evidence>
<sequence>MRSLLSWPRVALAVLLAAVLVFLLPYERLAPGDRHTGDRAAPPGTEPVPPSAAPGVPAGFFTGSDAAGVRRIAEVEEWLGGQPLMVGHTYLPGDRWSNIEGHPALFEPWARWKERRPGRLFVLNVPLLDRNEEGLTDAEVRAGLARGAAGEFDRHFGTLGARLVEHRLADAVLVLGWEMNGTTYGHRCGPDPERWKAYWRRVVAVLREVPGQRFRFDFTPSRGTDAVAWPRCYPGDDVVDIVGMDAYDQPEGLSFEEQVTEPYGLAFHARFAAAHGKPVSFPEWGLFRNGDNPAYVRGMLDWFARHRPVYQTFTDYCPHGVWACPDNPASGEVVRGALGAAGGASDPS</sequence>
<evidence type="ECO:0000259" key="5">
    <source>
        <dbReference type="PROSITE" id="PS51764"/>
    </source>
</evidence>
<feature type="region of interest" description="Disordered" evidence="4">
    <location>
        <begin position="33"/>
        <end position="57"/>
    </location>
</feature>